<dbReference type="Proteomes" id="UP001281410">
    <property type="component" value="Unassembled WGS sequence"/>
</dbReference>
<evidence type="ECO:0000313" key="1">
    <source>
        <dbReference type="EMBL" id="KAK3221948.1"/>
    </source>
</evidence>
<sequence length="110" mass="12294">MSGNCAIWNPSRGAVVVYGAMLTSGVTLPHQAFIARFLTEAGIAPAQLSPNSYRVLMSLWHLWKQIGAKYPPTLKEVRNFYTLGRSDNRDEMDIIAGKQDERIKNLDKVS</sequence>
<organism evidence="1 2">
    <name type="scientific">Dipteronia sinensis</name>
    <dbReference type="NCBI Taxonomy" id="43782"/>
    <lineage>
        <taxon>Eukaryota</taxon>
        <taxon>Viridiplantae</taxon>
        <taxon>Streptophyta</taxon>
        <taxon>Embryophyta</taxon>
        <taxon>Tracheophyta</taxon>
        <taxon>Spermatophyta</taxon>
        <taxon>Magnoliopsida</taxon>
        <taxon>eudicotyledons</taxon>
        <taxon>Gunneridae</taxon>
        <taxon>Pentapetalae</taxon>
        <taxon>rosids</taxon>
        <taxon>malvids</taxon>
        <taxon>Sapindales</taxon>
        <taxon>Sapindaceae</taxon>
        <taxon>Hippocastanoideae</taxon>
        <taxon>Acereae</taxon>
        <taxon>Dipteronia</taxon>
    </lineage>
</organism>
<accession>A0AAE0EB67</accession>
<evidence type="ECO:0000313" key="2">
    <source>
        <dbReference type="Proteomes" id="UP001281410"/>
    </source>
</evidence>
<comment type="caution">
    <text evidence="1">The sequence shown here is derived from an EMBL/GenBank/DDBJ whole genome shotgun (WGS) entry which is preliminary data.</text>
</comment>
<dbReference type="AlphaFoldDB" id="A0AAE0EB67"/>
<proteinExistence type="predicted"/>
<gene>
    <name evidence="1" type="ORF">Dsin_008973</name>
</gene>
<reference evidence="1" key="1">
    <citation type="journal article" date="2023" name="Plant J.">
        <title>Genome sequences and population genomics provide insights into the demographic history, inbreeding, and mutation load of two 'living fossil' tree species of Dipteronia.</title>
        <authorList>
            <person name="Feng Y."/>
            <person name="Comes H.P."/>
            <person name="Chen J."/>
            <person name="Zhu S."/>
            <person name="Lu R."/>
            <person name="Zhang X."/>
            <person name="Li P."/>
            <person name="Qiu J."/>
            <person name="Olsen K.M."/>
            <person name="Qiu Y."/>
        </authorList>
    </citation>
    <scope>NUCLEOTIDE SEQUENCE</scope>
    <source>
        <strain evidence="1">NBL</strain>
    </source>
</reference>
<dbReference type="EMBL" id="JANJYJ010000003">
    <property type="protein sequence ID" value="KAK3221948.1"/>
    <property type="molecule type" value="Genomic_DNA"/>
</dbReference>
<protein>
    <submittedName>
        <fullName evidence="1">Uncharacterized protein</fullName>
    </submittedName>
</protein>
<name>A0AAE0EB67_9ROSI</name>
<keyword evidence="2" id="KW-1185">Reference proteome</keyword>